<dbReference type="GO" id="GO:0005886">
    <property type="term" value="C:plasma membrane"/>
    <property type="evidence" value="ECO:0007669"/>
    <property type="project" value="TreeGrafter"/>
</dbReference>
<dbReference type="AlphaFoldDB" id="A0A7X1TQA3"/>
<dbReference type="InterPro" id="IPR043128">
    <property type="entry name" value="Rev_trsase/Diguanyl_cyclase"/>
</dbReference>
<accession>A0A7X1TQA3</accession>
<dbReference type="InterPro" id="IPR029787">
    <property type="entry name" value="Nucleotide_cyclase"/>
</dbReference>
<dbReference type="PANTHER" id="PTHR45138:SF9">
    <property type="entry name" value="DIGUANYLATE CYCLASE DGCM-RELATED"/>
    <property type="match status" value="1"/>
</dbReference>
<dbReference type="SUPFAM" id="SSF55781">
    <property type="entry name" value="GAF domain-like"/>
    <property type="match status" value="1"/>
</dbReference>
<dbReference type="Gene3D" id="3.30.450.40">
    <property type="match status" value="1"/>
</dbReference>
<evidence type="ECO:0000256" key="1">
    <source>
        <dbReference type="SAM" id="MobiDB-lite"/>
    </source>
</evidence>
<dbReference type="CDD" id="cd19410">
    <property type="entry name" value="HK9-like_sensor"/>
    <property type="match status" value="1"/>
</dbReference>
<reference evidence="5 6" key="1">
    <citation type="submission" date="2019-10" db="EMBL/GenBank/DDBJ databases">
        <title>Deinococcus sp. isolated from soil.</title>
        <authorList>
            <person name="Li Y."/>
            <person name="Wang J."/>
        </authorList>
    </citation>
    <scope>NUCLEOTIDE SEQUENCE [LARGE SCALE GENOMIC DNA]</scope>
    <source>
        <strain evidence="5 6">SDU3-2</strain>
    </source>
</reference>
<evidence type="ECO:0000256" key="2">
    <source>
        <dbReference type="SAM" id="Phobius"/>
    </source>
</evidence>
<feature type="region of interest" description="Disordered" evidence="1">
    <location>
        <begin position="1"/>
        <end position="28"/>
    </location>
</feature>
<dbReference type="GO" id="GO:0052621">
    <property type="term" value="F:diguanylate cyclase activity"/>
    <property type="evidence" value="ECO:0007669"/>
    <property type="project" value="TreeGrafter"/>
</dbReference>
<dbReference type="GO" id="GO:0043709">
    <property type="term" value="P:cell adhesion involved in single-species biofilm formation"/>
    <property type="evidence" value="ECO:0007669"/>
    <property type="project" value="TreeGrafter"/>
</dbReference>
<dbReference type="InterPro" id="IPR000160">
    <property type="entry name" value="GGDEF_dom"/>
</dbReference>
<keyword evidence="2" id="KW-0472">Membrane</keyword>
<dbReference type="GO" id="GO:0007165">
    <property type="term" value="P:signal transduction"/>
    <property type="evidence" value="ECO:0007669"/>
    <property type="project" value="InterPro"/>
</dbReference>
<evidence type="ECO:0000259" key="3">
    <source>
        <dbReference type="PROSITE" id="PS50885"/>
    </source>
</evidence>
<dbReference type="NCBIfam" id="TIGR00254">
    <property type="entry name" value="GGDEF"/>
    <property type="match status" value="1"/>
</dbReference>
<dbReference type="EMBL" id="WBSL01000001">
    <property type="protein sequence ID" value="MPY65548.1"/>
    <property type="molecule type" value="Genomic_DNA"/>
</dbReference>
<keyword evidence="2" id="KW-0812">Transmembrane</keyword>
<keyword evidence="2" id="KW-1133">Transmembrane helix</keyword>
<dbReference type="Proteomes" id="UP000484842">
    <property type="component" value="Unassembled WGS sequence"/>
</dbReference>
<dbReference type="InterPro" id="IPR007891">
    <property type="entry name" value="CHASE3"/>
</dbReference>
<evidence type="ECO:0000313" key="6">
    <source>
        <dbReference type="Proteomes" id="UP000484842"/>
    </source>
</evidence>
<dbReference type="Pfam" id="PF01590">
    <property type="entry name" value="GAF"/>
    <property type="match status" value="1"/>
</dbReference>
<name>A0A7X1TQA3_9DEIO</name>
<dbReference type="Pfam" id="PF00990">
    <property type="entry name" value="GGDEF"/>
    <property type="match status" value="1"/>
</dbReference>
<dbReference type="Pfam" id="PF00672">
    <property type="entry name" value="HAMP"/>
    <property type="match status" value="1"/>
</dbReference>
<feature type="domain" description="HAMP" evidence="3">
    <location>
        <begin position="270"/>
        <end position="322"/>
    </location>
</feature>
<dbReference type="InterPro" id="IPR003018">
    <property type="entry name" value="GAF"/>
</dbReference>
<dbReference type="PROSITE" id="PS50887">
    <property type="entry name" value="GGDEF"/>
    <property type="match status" value="1"/>
</dbReference>
<dbReference type="InterPro" id="IPR003660">
    <property type="entry name" value="HAMP_dom"/>
</dbReference>
<comment type="caution">
    <text evidence="5">The sequence shown here is derived from an EMBL/GenBank/DDBJ whole genome shotgun (WGS) entry which is preliminary data.</text>
</comment>
<organism evidence="5 6">
    <name type="scientific">Deinococcus terrestris</name>
    <dbReference type="NCBI Taxonomy" id="2651870"/>
    <lineage>
        <taxon>Bacteria</taxon>
        <taxon>Thermotogati</taxon>
        <taxon>Deinococcota</taxon>
        <taxon>Deinococci</taxon>
        <taxon>Deinococcales</taxon>
        <taxon>Deinococcaceae</taxon>
        <taxon>Deinococcus</taxon>
    </lineage>
</organism>
<dbReference type="CDD" id="cd01949">
    <property type="entry name" value="GGDEF"/>
    <property type="match status" value="1"/>
</dbReference>
<dbReference type="PROSITE" id="PS50885">
    <property type="entry name" value="HAMP"/>
    <property type="match status" value="1"/>
</dbReference>
<dbReference type="SUPFAM" id="SSF55073">
    <property type="entry name" value="Nucleotide cyclase"/>
    <property type="match status" value="1"/>
</dbReference>
<proteinExistence type="predicted"/>
<feature type="transmembrane region" description="Helical" evidence="2">
    <location>
        <begin position="250"/>
        <end position="272"/>
    </location>
</feature>
<dbReference type="Pfam" id="PF05227">
    <property type="entry name" value="CHASE3"/>
    <property type="match status" value="1"/>
</dbReference>
<keyword evidence="6" id="KW-1185">Reference proteome</keyword>
<dbReference type="SMART" id="SM00065">
    <property type="entry name" value="GAF"/>
    <property type="match status" value="1"/>
</dbReference>
<dbReference type="Gene3D" id="3.30.70.270">
    <property type="match status" value="1"/>
</dbReference>
<gene>
    <name evidence="5" type="ORF">F8S09_02415</name>
</gene>
<protein>
    <submittedName>
        <fullName evidence="5">Diguanylate cyclase</fullName>
    </submittedName>
</protein>
<dbReference type="SMART" id="SM00304">
    <property type="entry name" value="HAMP"/>
    <property type="match status" value="1"/>
</dbReference>
<dbReference type="GO" id="GO:1902201">
    <property type="term" value="P:negative regulation of bacterial-type flagellum-dependent cell motility"/>
    <property type="evidence" value="ECO:0007669"/>
    <property type="project" value="TreeGrafter"/>
</dbReference>
<dbReference type="CDD" id="cd06225">
    <property type="entry name" value="HAMP"/>
    <property type="match status" value="1"/>
</dbReference>
<evidence type="ECO:0000313" key="5">
    <source>
        <dbReference type="EMBL" id="MPY65548.1"/>
    </source>
</evidence>
<evidence type="ECO:0000259" key="4">
    <source>
        <dbReference type="PROSITE" id="PS50887"/>
    </source>
</evidence>
<dbReference type="InterPro" id="IPR050469">
    <property type="entry name" value="Diguanylate_Cyclase"/>
</dbReference>
<dbReference type="SMART" id="SM00267">
    <property type="entry name" value="GGDEF"/>
    <property type="match status" value="1"/>
</dbReference>
<dbReference type="InterPro" id="IPR029016">
    <property type="entry name" value="GAF-like_dom_sf"/>
</dbReference>
<feature type="domain" description="GGDEF" evidence="4">
    <location>
        <begin position="522"/>
        <end position="656"/>
    </location>
</feature>
<dbReference type="FunFam" id="3.30.70.270:FF:000001">
    <property type="entry name" value="Diguanylate cyclase domain protein"/>
    <property type="match status" value="1"/>
</dbReference>
<sequence length="667" mass="70463">MRCGTGRTWGRSRPRSRRGAGGSPDIPGCAPPAPCQGGRTFCRPCRFFVRQQREGVVTLGTMRLAPLLLLPQLPVWILLAVAGVQLSAAVDARTQATAEAAHSREQLSRMEAALRLTLDLETGVRGYVITGQSAFLTPYREATAVLPGVLATLREGTAAQPTPDRPAQLARLSRIETLLERWQARVGRPEIAVRGRSAQEAAALVARGTGKRLIDAVRAEAAAFTRTEGTRLREQEAAALARLQDLRRTLLEYGTAVIALSVLSGLLASALISRSYRRVSLAAERLARGEGGVRLSDRGPQEVRSLSAAFNRMSEQLGAAQQEAQGRAADLAAQNARMGALGDLSDWLQAARGLEEGGQILARALPTLLPGTRGSLATHNASRNLLVPLLTWGEEVASGGAPDGCWALRRGETRWPQDSGFAPACLAGPGGGGYVCVPLFSHGETLGILRVRPEADGHPLPADLRETLPAVARQVALALAGLRLQERLHQQAIRDPLTGLFNRRHLEDALASAGAHAAATDEPLSLIALDVDHFKRFNDTFGHEAGDAVLVRVGAALRDLAPPSAVPARPGGEEFTLLLPGLDTGAAAALAERLRETVAGWSLSHAGMALGQVTVSLGVASLRVHAPAPEGLPRAADEALYAAKAGGRNRVMVARGLEVSPLGVFAH</sequence>
<dbReference type="Gene3D" id="6.10.340.10">
    <property type="match status" value="1"/>
</dbReference>
<dbReference type="PANTHER" id="PTHR45138">
    <property type="entry name" value="REGULATORY COMPONENTS OF SENSORY TRANSDUCTION SYSTEM"/>
    <property type="match status" value="1"/>
</dbReference>